<reference evidence="1 2" key="1">
    <citation type="submission" date="2019-07" db="EMBL/GenBank/DDBJ databases">
        <title>Whole genome shotgun sequence of Frigoribacterium faeni NBRC 103066.</title>
        <authorList>
            <person name="Hosoyama A."/>
            <person name="Uohara A."/>
            <person name="Ohji S."/>
            <person name="Ichikawa N."/>
        </authorList>
    </citation>
    <scope>NUCLEOTIDE SEQUENCE [LARGE SCALE GENOMIC DNA]</scope>
    <source>
        <strain evidence="1 2">NBRC 103066</strain>
    </source>
</reference>
<evidence type="ECO:0000313" key="1">
    <source>
        <dbReference type="EMBL" id="GEK83546.1"/>
    </source>
</evidence>
<protein>
    <submittedName>
        <fullName evidence="1">Uncharacterized protein</fullName>
    </submittedName>
</protein>
<proteinExistence type="predicted"/>
<keyword evidence="2" id="KW-1185">Reference proteome</keyword>
<gene>
    <name evidence="1" type="ORF">FFA01_18550</name>
</gene>
<organism evidence="1 2">
    <name type="scientific">Frigoribacterium faeni</name>
    <dbReference type="NCBI Taxonomy" id="145483"/>
    <lineage>
        <taxon>Bacteria</taxon>
        <taxon>Bacillati</taxon>
        <taxon>Actinomycetota</taxon>
        <taxon>Actinomycetes</taxon>
        <taxon>Micrococcales</taxon>
        <taxon>Microbacteriaceae</taxon>
        <taxon>Frigoribacterium</taxon>
    </lineage>
</organism>
<dbReference type="EMBL" id="BJUV01000016">
    <property type="protein sequence ID" value="GEK83546.1"/>
    <property type="molecule type" value="Genomic_DNA"/>
</dbReference>
<dbReference type="Proteomes" id="UP000321154">
    <property type="component" value="Unassembled WGS sequence"/>
</dbReference>
<accession>A0ABQ0UPZ4</accession>
<name>A0ABQ0UPZ4_9MICO</name>
<evidence type="ECO:0000313" key="2">
    <source>
        <dbReference type="Proteomes" id="UP000321154"/>
    </source>
</evidence>
<sequence>MCGAATAPLRGARFIDTAFSRSGIVCRAEPGCQLTTRSLNPVVPREAAQEAVEWTEADRFRPVLGSGCISTMIHIVHRVSGPERSRVSLGEPPAFFEHDDLRRLQEASQRDGSRSTTV</sequence>
<comment type="caution">
    <text evidence="1">The sequence shown here is derived from an EMBL/GenBank/DDBJ whole genome shotgun (WGS) entry which is preliminary data.</text>
</comment>